<name>A0A1J5QAD3_9ZZZZ</name>
<proteinExistence type="predicted"/>
<evidence type="ECO:0000256" key="1">
    <source>
        <dbReference type="SAM" id="MobiDB-lite"/>
    </source>
</evidence>
<sequence length="88" mass="8928">MPCAAARTTVPEPALAISTDRHQLIQKRSDGPWETALVTTGRAPATTSTEAAQRGTATPSVRVRSPTTAEIGSTAASVPTSTADPGVA</sequence>
<comment type="caution">
    <text evidence="2">The sequence shown here is derived from an EMBL/GenBank/DDBJ whole genome shotgun (WGS) entry which is preliminary data.</text>
</comment>
<organism evidence="2">
    <name type="scientific">mine drainage metagenome</name>
    <dbReference type="NCBI Taxonomy" id="410659"/>
    <lineage>
        <taxon>unclassified sequences</taxon>
        <taxon>metagenomes</taxon>
        <taxon>ecological metagenomes</taxon>
    </lineage>
</organism>
<evidence type="ECO:0000313" key="2">
    <source>
        <dbReference type="EMBL" id="OIQ74459.1"/>
    </source>
</evidence>
<protein>
    <submittedName>
        <fullName evidence="2">Uncharacterized protein</fullName>
    </submittedName>
</protein>
<feature type="compositionally biased region" description="Polar residues" evidence="1">
    <location>
        <begin position="45"/>
        <end position="88"/>
    </location>
</feature>
<dbReference type="EMBL" id="MLJW01002503">
    <property type="protein sequence ID" value="OIQ74459.1"/>
    <property type="molecule type" value="Genomic_DNA"/>
</dbReference>
<gene>
    <name evidence="2" type="ORF">GALL_438880</name>
</gene>
<dbReference type="AlphaFoldDB" id="A0A1J5QAD3"/>
<reference evidence="2" key="1">
    <citation type="submission" date="2016-10" db="EMBL/GenBank/DDBJ databases">
        <title>Sequence of Gallionella enrichment culture.</title>
        <authorList>
            <person name="Poehlein A."/>
            <person name="Muehling M."/>
            <person name="Daniel R."/>
        </authorList>
    </citation>
    <scope>NUCLEOTIDE SEQUENCE</scope>
</reference>
<accession>A0A1J5QAD3</accession>
<feature type="region of interest" description="Disordered" evidence="1">
    <location>
        <begin position="40"/>
        <end position="88"/>
    </location>
</feature>